<evidence type="ECO:0000313" key="3">
    <source>
        <dbReference type="Proteomes" id="UP000324897"/>
    </source>
</evidence>
<proteinExistence type="predicted"/>
<feature type="region of interest" description="Disordered" evidence="1">
    <location>
        <begin position="286"/>
        <end position="333"/>
    </location>
</feature>
<comment type="caution">
    <text evidence="2">The sequence shown here is derived from an EMBL/GenBank/DDBJ whole genome shotgun (WGS) entry which is preliminary data.</text>
</comment>
<accession>A0A5J9U2N9</accession>
<evidence type="ECO:0000313" key="2">
    <source>
        <dbReference type="EMBL" id="TVU17717.1"/>
    </source>
</evidence>
<keyword evidence="3" id="KW-1185">Reference proteome</keyword>
<name>A0A5J9U2N9_9POAL</name>
<reference evidence="2 3" key="1">
    <citation type="journal article" date="2019" name="Sci. Rep.">
        <title>A high-quality genome of Eragrostis curvula grass provides insights into Poaceae evolution and supports new strategies to enhance forage quality.</title>
        <authorList>
            <person name="Carballo J."/>
            <person name="Santos B.A.C.M."/>
            <person name="Zappacosta D."/>
            <person name="Garbus I."/>
            <person name="Selva J.P."/>
            <person name="Gallo C.A."/>
            <person name="Diaz A."/>
            <person name="Albertini E."/>
            <person name="Caccamo M."/>
            <person name="Echenique V."/>
        </authorList>
    </citation>
    <scope>NUCLEOTIDE SEQUENCE [LARGE SCALE GENOMIC DNA]</scope>
    <source>
        <strain evidence="3">cv. Victoria</strain>
        <tissue evidence="2">Leaf</tissue>
    </source>
</reference>
<gene>
    <name evidence="2" type="ORF">EJB05_33768</name>
</gene>
<evidence type="ECO:0000256" key="1">
    <source>
        <dbReference type="SAM" id="MobiDB-lite"/>
    </source>
</evidence>
<dbReference type="Gramene" id="TVU17717">
    <property type="protein sequence ID" value="TVU17717"/>
    <property type="gene ID" value="EJB05_33768"/>
</dbReference>
<dbReference type="Proteomes" id="UP000324897">
    <property type="component" value="Chromosome 7"/>
</dbReference>
<sequence>MEPMKPRASLGQWHGACAQVWRWPSRSWLTGLASHSYAAFGHGMHHTRANDCLRTFDPQKQCEKRASFSGGSKISNEEVEAVVEADAEPARFVGSVLLGGARPAVCAAEVVQESRIHVADESTVFAGAGVWRVRTRLAVALLVTVGRHGSAAIGGIRARDADGLHQALHRVAPSVATGDVDAAQVALAGAHELVVARRAHNMSNIALHGILMLFHRLGFFYHDHRPFAQAKASEQEEACVPSKARDVCSTWKMGGLSGRQHMPQSRASASSAITYATAAPFSLAPPDVGGTVAEPEEPESTSSVFTSLVGHGSRSPPLAPHLSLPGSDRSREF</sequence>
<protein>
    <submittedName>
        <fullName evidence="2">Uncharacterized protein</fullName>
    </submittedName>
</protein>
<dbReference type="EMBL" id="RWGY01000029">
    <property type="protein sequence ID" value="TVU17717.1"/>
    <property type="molecule type" value="Genomic_DNA"/>
</dbReference>
<dbReference type="AlphaFoldDB" id="A0A5J9U2N9"/>
<feature type="non-terminal residue" evidence="2">
    <location>
        <position position="1"/>
    </location>
</feature>
<organism evidence="2 3">
    <name type="scientific">Eragrostis curvula</name>
    <name type="common">weeping love grass</name>
    <dbReference type="NCBI Taxonomy" id="38414"/>
    <lineage>
        <taxon>Eukaryota</taxon>
        <taxon>Viridiplantae</taxon>
        <taxon>Streptophyta</taxon>
        <taxon>Embryophyta</taxon>
        <taxon>Tracheophyta</taxon>
        <taxon>Spermatophyta</taxon>
        <taxon>Magnoliopsida</taxon>
        <taxon>Liliopsida</taxon>
        <taxon>Poales</taxon>
        <taxon>Poaceae</taxon>
        <taxon>PACMAD clade</taxon>
        <taxon>Chloridoideae</taxon>
        <taxon>Eragrostideae</taxon>
        <taxon>Eragrostidinae</taxon>
        <taxon>Eragrostis</taxon>
    </lineage>
</organism>